<reference evidence="9 10" key="3">
    <citation type="submission" date="2025-05" db="UniProtKB">
        <authorList>
            <consortium name="RefSeq"/>
        </authorList>
    </citation>
    <scope>IDENTIFICATION</scope>
    <source>
        <tissue evidence="9 10">Leaf</tissue>
    </source>
</reference>
<dbReference type="Proteomes" id="UP000694864">
    <property type="component" value="Chromosome 11"/>
</dbReference>
<comment type="similarity">
    <text evidence="1">Belongs to the replication factor A protein 1 family.</text>
</comment>
<name>A0ABM0UDY1_CAMSA</name>
<keyword evidence="4" id="KW-0862">Zinc</keyword>
<evidence type="ECO:0000256" key="5">
    <source>
        <dbReference type="ARBA" id="ARBA00023125"/>
    </source>
</evidence>
<dbReference type="CDD" id="cd04481">
    <property type="entry name" value="RPA1_DBD_B_like"/>
    <property type="match status" value="1"/>
</dbReference>
<evidence type="ECO:0000256" key="3">
    <source>
        <dbReference type="ARBA" id="ARBA00022771"/>
    </source>
</evidence>
<keyword evidence="5" id="KW-0238">DNA-binding</keyword>
<feature type="region of interest" description="Disordered" evidence="6">
    <location>
        <begin position="279"/>
        <end position="332"/>
    </location>
</feature>
<dbReference type="GeneID" id="104723139"/>
<dbReference type="RefSeq" id="XP_010439761.1">
    <property type="nucleotide sequence ID" value="XM_010441459.2"/>
</dbReference>
<evidence type="ECO:0000256" key="4">
    <source>
        <dbReference type="ARBA" id="ARBA00022833"/>
    </source>
</evidence>
<dbReference type="CDD" id="cd04476">
    <property type="entry name" value="RPA1_DBD_C"/>
    <property type="match status" value="1"/>
</dbReference>
<reference evidence="8" key="1">
    <citation type="journal article" date="1997" name="Nucleic Acids Res.">
        <title>tRNAscan-SE: a program for improved detection of transfer RNA genes in genomic sequence.</title>
        <authorList>
            <person name="Lowe T.M."/>
            <person name="Eddy S.R."/>
        </authorList>
    </citation>
    <scope>NUCLEOTIDE SEQUENCE [LARGE SCALE GENOMIC DNA]</scope>
    <source>
        <strain evidence="8">r\DH55</strain>
    </source>
</reference>
<dbReference type="InterPro" id="IPR047192">
    <property type="entry name" value="Euk_RPA1_DBD_C"/>
</dbReference>
<dbReference type="InterPro" id="IPR012340">
    <property type="entry name" value="NA-bd_OB-fold"/>
</dbReference>
<gene>
    <name evidence="9 10" type="primary">LOC104723139</name>
</gene>
<keyword evidence="8" id="KW-1185">Reference proteome</keyword>
<evidence type="ECO:0000256" key="6">
    <source>
        <dbReference type="SAM" id="MobiDB-lite"/>
    </source>
</evidence>
<evidence type="ECO:0000313" key="8">
    <source>
        <dbReference type="Proteomes" id="UP000694864"/>
    </source>
</evidence>
<dbReference type="Pfam" id="PF08646">
    <property type="entry name" value="Rep_fac-A_C"/>
    <property type="match status" value="1"/>
</dbReference>
<dbReference type="RefSeq" id="XP_019087814.1">
    <property type="nucleotide sequence ID" value="XM_019232269.1"/>
</dbReference>
<protein>
    <submittedName>
        <fullName evidence="9 10">Replication protein A 70 kDa DNA-binding subunit B-like</fullName>
    </submittedName>
</protein>
<evidence type="ECO:0000259" key="7">
    <source>
        <dbReference type="Pfam" id="PF08646"/>
    </source>
</evidence>
<dbReference type="InterPro" id="IPR013955">
    <property type="entry name" value="Rep_factor-A_C"/>
</dbReference>
<evidence type="ECO:0000313" key="9">
    <source>
        <dbReference type="RefSeq" id="XP_010439761.1"/>
    </source>
</evidence>
<proteinExistence type="inferred from homology"/>
<reference evidence="8" key="2">
    <citation type="journal article" date="2014" name="Nat. Commun.">
        <title>The emerging biofuel crop Camelina sativa retains a highly undifferentiated hexaploid genome structure.</title>
        <authorList>
            <person name="Kagale S."/>
            <person name="Koh C."/>
            <person name="Nixon J."/>
            <person name="Bollina V."/>
            <person name="Clarke W.E."/>
            <person name="Tuteja R."/>
            <person name="Spillane C."/>
            <person name="Robinson S.J."/>
            <person name="Links M.G."/>
            <person name="Clarke C."/>
            <person name="Higgins E.E."/>
            <person name="Huebert T."/>
            <person name="Sharpe A.G."/>
            <person name="Parkin I.A."/>
        </authorList>
    </citation>
    <scope>NUCLEOTIDE SEQUENCE [LARGE SCALE GENOMIC DNA]</scope>
    <source>
        <strain evidence="8">r\DH55</strain>
    </source>
</reference>
<dbReference type="SUPFAM" id="SSF50249">
    <property type="entry name" value="Nucleic acid-binding proteins"/>
    <property type="match status" value="1"/>
</dbReference>
<dbReference type="PANTHER" id="PTHR47165">
    <property type="entry name" value="OS03G0429900 PROTEIN"/>
    <property type="match status" value="1"/>
</dbReference>
<sequence length="395" mass="43974">MTECHVPCGVHWPGTYLHTCQDSDGSIITCVLRFVKIKSFKGVNYLTNSFDASQVHVNPLFNEVDVFRQVLPDDGLSLICRQRQPRWGMVAVQADNAEDFPRRTIEELKNSVEIGKARIHVTVYAIDTDWAWYYISCRSCNKKVEKVNDGDNGLNNKRSKPRFWCYNCNTVVTNVVSRFMLYANVMDSTGETKLLLFDSICSEIIGQSAPSVLGGSVDEIIDPENLPDPVKSLIGKTYLFLVNVEKAHIFDGKDNYKVSKVLLKDGLLDEQLLENSSDTLNATPTVTGDQGPLMLECSPQVTDSTTPSSKRIYPANSGTSNQNSTSKKLCIEPVDLEKSNPEFRAERVHEKTQGSNNKDGVGKQMGVYDGSVVTKSMDEGKEKPVGVKIKVEKKE</sequence>
<evidence type="ECO:0000256" key="2">
    <source>
        <dbReference type="ARBA" id="ARBA00022723"/>
    </source>
</evidence>
<organism evidence="8 9">
    <name type="scientific">Camelina sativa</name>
    <name type="common">False flax</name>
    <name type="synonym">Myagrum sativum</name>
    <dbReference type="NCBI Taxonomy" id="90675"/>
    <lineage>
        <taxon>Eukaryota</taxon>
        <taxon>Viridiplantae</taxon>
        <taxon>Streptophyta</taxon>
        <taxon>Embryophyta</taxon>
        <taxon>Tracheophyta</taxon>
        <taxon>Spermatophyta</taxon>
        <taxon>Magnoliopsida</taxon>
        <taxon>eudicotyledons</taxon>
        <taxon>Gunneridae</taxon>
        <taxon>Pentapetalae</taxon>
        <taxon>rosids</taxon>
        <taxon>malvids</taxon>
        <taxon>Brassicales</taxon>
        <taxon>Brassicaceae</taxon>
        <taxon>Camelineae</taxon>
        <taxon>Camelina</taxon>
    </lineage>
</organism>
<feature type="domain" description="Replication factor A C-terminal" evidence="7">
    <location>
        <begin position="120"/>
        <end position="249"/>
    </location>
</feature>
<dbReference type="Gene3D" id="2.40.50.140">
    <property type="entry name" value="Nucleic acid-binding proteins"/>
    <property type="match status" value="1"/>
</dbReference>
<feature type="compositionally biased region" description="Polar residues" evidence="6">
    <location>
        <begin position="279"/>
        <end position="288"/>
    </location>
</feature>
<feature type="compositionally biased region" description="Polar residues" evidence="6">
    <location>
        <begin position="316"/>
        <end position="327"/>
    </location>
</feature>
<evidence type="ECO:0000256" key="1">
    <source>
        <dbReference type="ARBA" id="ARBA00005690"/>
    </source>
</evidence>
<evidence type="ECO:0000313" key="10">
    <source>
        <dbReference type="RefSeq" id="XP_019087814.1"/>
    </source>
</evidence>
<feature type="region of interest" description="Disordered" evidence="6">
    <location>
        <begin position="346"/>
        <end position="366"/>
    </location>
</feature>
<dbReference type="PANTHER" id="PTHR47165:SF4">
    <property type="entry name" value="OS03G0429900 PROTEIN"/>
    <property type="match status" value="1"/>
</dbReference>
<keyword evidence="2" id="KW-0479">Metal-binding</keyword>
<accession>A0ABM0UDY1</accession>
<feature type="compositionally biased region" description="Polar residues" evidence="6">
    <location>
        <begin position="299"/>
        <end position="309"/>
    </location>
</feature>
<keyword evidence="3" id="KW-0863">Zinc-finger</keyword>